<dbReference type="PANTHER" id="PTHR46382">
    <property type="entry name" value="PHOSPHATIDATE CYTIDYLYLTRANSFERASE"/>
    <property type="match status" value="1"/>
</dbReference>
<keyword evidence="14" id="KW-0443">Lipid metabolism</keyword>
<keyword evidence="9" id="KW-0444">Lipid biosynthesis</keyword>
<dbReference type="EMBL" id="JBHSLL010000029">
    <property type="protein sequence ID" value="MFC5386448.1"/>
    <property type="molecule type" value="Genomic_DNA"/>
</dbReference>
<keyword evidence="8" id="KW-1003">Cell membrane</keyword>
<keyword evidence="16" id="KW-0594">Phospholipid biosynthesis</keyword>
<evidence type="ECO:0000256" key="14">
    <source>
        <dbReference type="ARBA" id="ARBA00023098"/>
    </source>
</evidence>
<proteinExistence type="inferred from homology"/>
<dbReference type="EC" id="2.7.7.41" evidence="6 18"/>
<evidence type="ECO:0000256" key="19">
    <source>
        <dbReference type="SAM" id="Phobius"/>
    </source>
</evidence>
<evidence type="ECO:0000256" key="10">
    <source>
        <dbReference type="ARBA" id="ARBA00022679"/>
    </source>
</evidence>
<dbReference type="Pfam" id="PF01148">
    <property type="entry name" value="CTP_transf_1"/>
    <property type="match status" value="1"/>
</dbReference>
<keyword evidence="15 19" id="KW-0472">Membrane</keyword>
<organism evidence="20 21">
    <name type="scientific">Aquamicrobium segne</name>
    <dbReference type="NCBI Taxonomy" id="469547"/>
    <lineage>
        <taxon>Bacteria</taxon>
        <taxon>Pseudomonadati</taxon>
        <taxon>Pseudomonadota</taxon>
        <taxon>Alphaproteobacteria</taxon>
        <taxon>Hyphomicrobiales</taxon>
        <taxon>Phyllobacteriaceae</taxon>
        <taxon>Aquamicrobium</taxon>
    </lineage>
</organism>
<feature type="transmembrane region" description="Helical" evidence="19">
    <location>
        <begin position="196"/>
        <end position="213"/>
    </location>
</feature>
<evidence type="ECO:0000256" key="11">
    <source>
        <dbReference type="ARBA" id="ARBA00022692"/>
    </source>
</evidence>
<evidence type="ECO:0000256" key="4">
    <source>
        <dbReference type="ARBA" id="ARBA00005189"/>
    </source>
</evidence>
<evidence type="ECO:0000256" key="12">
    <source>
        <dbReference type="ARBA" id="ARBA00022695"/>
    </source>
</evidence>
<gene>
    <name evidence="20" type="ORF">ACFPLB_10760</name>
</gene>
<evidence type="ECO:0000256" key="16">
    <source>
        <dbReference type="ARBA" id="ARBA00023209"/>
    </source>
</evidence>
<feature type="transmembrane region" description="Helical" evidence="19">
    <location>
        <begin position="170"/>
        <end position="189"/>
    </location>
</feature>
<keyword evidence="17" id="KW-1208">Phospholipid metabolism</keyword>
<comment type="pathway">
    <text evidence="4">Lipid metabolism.</text>
</comment>
<evidence type="ECO:0000256" key="18">
    <source>
        <dbReference type="RuleBase" id="RU003938"/>
    </source>
</evidence>
<keyword evidence="10 18" id="KW-0808">Transferase</keyword>
<evidence type="ECO:0000256" key="8">
    <source>
        <dbReference type="ARBA" id="ARBA00022475"/>
    </source>
</evidence>
<keyword evidence="21" id="KW-1185">Reference proteome</keyword>
<keyword evidence="11 18" id="KW-0812">Transmembrane</keyword>
<evidence type="ECO:0000313" key="21">
    <source>
        <dbReference type="Proteomes" id="UP001596016"/>
    </source>
</evidence>
<reference evidence="21" key="1">
    <citation type="journal article" date="2019" name="Int. J. Syst. Evol. Microbiol.">
        <title>The Global Catalogue of Microorganisms (GCM) 10K type strain sequencing project: providing services to taxonomists for standard genome sequencing and annotation.</title>
        <authorList>
            <consortium name="The Broad Institute Genomics Platform"/>
            <consortium name="The Broad Institute Genome Sequencing Center for Infectious Disease"/>
            <person name="Wu L."/>
            <person name="Ma J."/>
        </authorList>
    </citation>
    <scope>NUCLEOTIDE SEQUENCE [LARGE SCALE GENOMIC DNA]</scope>
    <source>
        <strain evidence="21">CGMCC 4.1415</strain>
    </source>
</reference>
<protein>
    <recommendedName>
        <fullName evidence="7 18">Phosphatidate cytidylyltransferase</fullName>
        <ecNumber evidence="6 18">2.7.7.41</ecNumber>
    </recommendedName>
</protein>
<dbReference type="Proteomes" id="UP001596016">
    <property type="component" value="Unassembled WGS sequence"/>
</dbReference>
<feature type="transmembrane region" description="Helical" evidence="19">
    <location>
        <begin position="130"/>
        <end position="150"/>
    </location>
</feature>
<evidence type="ECO:0000256" key="6">
    <source>
        <dbReference type="ARBA" id="ARBA00012487"/>
    </source>
</evidence>
<feature type="transmembrane region" description="Helical" evidence="19">
    <location>
        <begin position="102"/>
        <end position="123"/>
    </location>
</feature>
<sequence>MSNLQLRIISGLVLAAVALTLTWIGGVPFRLLAVAISAAIFYEWVRMAGSRNRRPGIVGLLPEACMALLLIALCIGVAALPFLVLTLVAVILVASVSLIRGWGAWDAAGIAYAILPGFALAFLRGSEQAGLLAILFLFAIVWATDTLAYFVGRALGGPKLAPAISPGKTWSGAIGGTIAGVVAGLAVSVLAGLDHYVLLGVAGFVLSVGSQIGDLFESWVKRRHGAKDSSQLIPGHGGVMDRVDGLVVAALVLYVLGSVVATSINSPAQGLFGV</sequence>
<feature type="transmembrane region" description="Helical" evidence="19">
    <location>
        <begin position="245"/>
        <end position="264"/>
    </location>
</feature>
<comment type="similarity">
    <text evidence="5 18">Belongs to the CDS family.</text>
</comment>
<evidence type="ECO:0000256" key="7">
    <source>
        <dbReference type="ARBA" id="ARBA00019373"/>
    </source>
</evidence>
<evidence type="ECO:0000256" key="3">
    <source>
        <dbReference type="ARBA" id="ARBA00005119"/>
    </source>
</evidence>
<feature type="transmembrane region" description="Helical" evidence="19">
    <location>
        <begin position="12"/>
        <end position="45"/>
    </location>
</feature>
<evidence type="ECO:0000256" key="2">
    <source>
        <dbReference type="ARBA" id="ARBA00004651"/>
    </source>
</evidence>
<evidence type="ECO:0000256" key="1">
    <source>
        <dbReference type="ARBA" id="ARBA00001698"/>
    </source>
</evidence>
<feature type="transmembrane region" description="Helical" evidence="19">
    <location>
        <begin position="66"/>
        <end position="96"/>
    </location>
</feature>
<evidence type="ECO:0000256" key="13">
    <source>
        <dbReference type="ARBA" id="ARBA00022989"/>
    </source>
</evidence>
<evidence type="ECO:0000256" key="9">
    <source>
        <dbReference type="ARBA" id="ARBA00022516"/>
    </source>
</evidence>
<dbReference type="InterPro" id="IPR000374">
    <property type="entry name" value="PC_trans"/>
</dbReference>
<accession>A0ABW0H345</accession>
<comment type="catalytic activity">
    <reaction evidence="1 18">
        <text>a 1,2-diacyl-sn-glycero-3-phosphate + CTP + H(+) = a CDP-1,2-diacyl-sn-glycerol + diphosphate</text>
        <dbReference type="Rhea" id="RHEA:16229"/>
        <dbReference type="ChEBI" id="CHEBI:15378"/>
        <dbReference type="ChEBI" id="CHEBI:33019"/>
        <dbReference type="ChEBI" id="CHEBI:37563"/>
        <dbReference type="ChEBI" id="CHEBI:58332"/>
        <dbReference type="ChEBI" id="CHEBI:58608"/>
        <dbReference type="EC" id="2.7.7.41"/>
    </reaction>
</comment>
<dbReference type="PROSITE" id="PS01315">
    <property type="entry name" value="CDS"/>
    <property type="match status" value="1"/>
</dbReference>
<evidence type="ECO:0000313" key="20">
    <source>
        <dbReference type="EMBL" id="MFC5386448.1"/>
    </source>
</evidence>
<comment type="caution">
    <text evidence="20">The sequence shown here is derived from an EMBL/GenBank/DDBJ whole genome shotgun (WGS) entry which is preliminary data.</text>
</comment>
<dbReference type="RefSeq" id="WP_378229450.1">
    <property type="nucleotide sequence ID" value="NZ_JBHSLL010000029.1"/>
</dbReference>
<name>A0ABW0H345_9HYPH</name>
<comment type="pathway">
    <text evidence="3 18">Phospholipid metabolism; CDP-diacylglycerol biosynthesis; CDP-diacylglycerol from sn-glycerol 3-phosphate: step 3/3.</text>
</comment>
<evidence type="ECO:0000256" key="5">
    <source>
        <dbReference type="ARBA" id="ARBA00010185"/>
    </source>
</evidence>
<dbReference type="PANTHER" id="PTHR46382:SF1">
    <property type="entry name" value="PHOSPHATIDATE CYTIDYLYLTRANSFERASE"/>
    <property type="match status" value="1"/>
</dbReference>
<dbReference type="GO" id="GO:0016779">
    <property type="term" value="F:nucleotidyltransferase activity"/>
    <property type="evidence" value="ECO:0007669"/>
    <property type="project" value="UniProtKB-KW"/>
</dbReference>
<comment type="subcellular location">
    <subcellularLocation>
        <location evidence="2">Cell membrane</location>
        <topology evidence="2">Multi-pass membrane protein</topology>
    </subcellularLocation>
</comment>
<keyword evidence="13 19" id="KW-1133">Transmembrane helix</keyword>
<evidence type="ECO:0000256" key="17">
    <source>
        <dbReference type="ARBA" id="ARBA00023264"/>
    </source>
</evidence>
<evidence type="ECO:0000256" key="15">
    <source>
        <dbReference type="ARBA" id="ARBA00023136"/>
    </source>
</evidence>
<keyword evidence="12 18" id="KW-0548">Nucleotidyltransferase</keyword>